<feature type="compositionally biased region" description="Polar residues" evidence="1">
    <location>
        <begin position="25"/>
        <end position="52"/>
    </location>
</feature>
<evidence type="ECO:0000313" key="2">
    <source>
        <dbReference type="EMBL" id="DAC76596.1"/>
    </source>
</evidence>
<feature type="compositionally biased region" description="Basic and acidic residues" evidence="1">
    <location>
        <begin position="59"/>
        <end position="69"/>
    </location>
</feature>
<evidence type="ECO:0000256" key="1">
    <source>
        <dbReference type="SAM" id="MobiDB-lite"/>
    </source>
</evidence>
<feature type="region of interest" description="Disordered" evidence="1">
    <location>
        <begin position="25"/>
        <end position="82"/>
    </location>
</feature>
<reference evidence="2" key="1">
    <citation type="journal article" date="2014" name="Genome Biol. Evol.">
        <title>Comparative genomic analysis of malaria mosquito vector-associated novel pathogen Elizabethkingia anophelis.</title>
        <authorList>
            <person name="Teo J."/>
            <person name="Tan S.Y."/>
            <person name="Liu Y."/>
            <person name="Tay M."/>
            <person name="Ding Y."/>
            <person name="Li Y."/>
            <person name="Kjelleberg S."/>
            <person name="Givskov M."/>
            <person name="Lin R.T."/>
            <person name="Yang L."/>
        </authorList>
    </citation>
    <scope>NUCLEOTIDE SEQUENCE</scope>
</reference>
<dbReference type="EMBL" id="BK010626">
    <property type="protein sequence ID" value="DAC76596.1"/>
    <property type="molecule type" value="Genomic_DNA"/>
</dbReference>
<accession>A0A455ZIJ8</accession>
<reference evidence="2" key="8">
    <citation type="journal article" date="2018" name="J. ISSAAS">
        <title>In Silico Identification of Three Types of Integrative and Conjugative Elements (ICEs) in Elizabethkingia anophelis Strains Isolated from Around the World.</title>
        <authorList>
            <person name="Xu J."/>
            <person name="Pei D."/>
            <person name="Nicholson A."/>
            <person name="Lan Y."/>
            <person name="Xia Q."/>
        </authorList>
    </citation>
    <scope>NUCLEOTIDE SEQUENCE</scope>
</reference>
<organism evidence="2">
    <name type="scientific">Elizabethkingia anophelis</name>
    <dbReference type="NCBI Taxonomy" id="1117645"/>
    <lineage>
        <taxon>Bacteria</taxon>
        <taxon>Pseudomonadati</taxon>
        <taxon>Bacteroidota</taxon>
        <taxon>Flavobacteriia</taxon>
        <taxon>Flavobacteriales</taxon>
        <taxon>Weeksellaceae</taxon>
        <taxon>Elizabethkingia</taxon>
    </lineage>
</organism>
<name>A0A455ZIJ8_9FLAO</name>
<dbReference type="RefSeq" id="WP_024566189.1">
    <property type="nucleotide sequence ID" value="NZ_FTPG01000039.1"/>
</dbReference>
<evidence type="ECO:0008006" key="3">
    <source>
        <dbReference type="Google" id="ProtNLM"/>
    </source>
</evidence>
<reference evidence="2" key="6">
    <citation type="journal article" date="2017" name="Nat. Commun.">
        <title>Evolutionary dynamics and genomic features of the Elizabethkingia anophelis 2015 to 2016 Wisconsin outbreak strain.</title>
        <authorList>
            <person name="Perrin A."/>
            <person name="Larsonneur E."/>
            <person name="Nicholson A.C."/>
            <person name="Edwards D.J."/>
            <person name="Gundlach K.M."/>
            <person name="Whitney A.M."/>
            <person name="Gulvik C.A."/>
            <person name="Bell M.E."/>
            <person name="Rendueles O."/>
            <person name="Cury J."/>
            <person name="Hugon P."/>
            <person name="Clermont D."/>
            <person name="Enouf V."/>
            <person name="Loparev V."/>
            <person name="Juieng P."/>
            <person name="Monson T."/>
            <person name="Warshauer D."/>
            <person name="Elbadawi L.I."/>
            <person name="Walters M.S."/>
            <person name="Crist M.B."/>
            <person name="Noble-Wang J."/>
            <person name="Borlaug G."/>
            <person name="Rocha E.P.C."/>
            <person name="Criscuolo A."/>
            <person name="Touchon M."/>
            <person name="Davis J.P."/>
            <person name="Holt K.E."/>
            <person name="McQuiston J.R."/>
            <person name="Brisse S."/>
        </authorList>
    </citation>
    <scope>NUCLEOTIDE SEQUENCE</scope>
</reference>
<sequence length="82" mass="9534">MKKYISILNLASVLFMFSCERDVSDSNNSQEKVQSTKLQSQKISAQNKNSTSEEIDQDQAAKDDEEPKRDKQHWRVKKDTVR</sequence>
<gene>
    <name evidence="2" type="primary">ICEEaIII(8)_NUHP1_33498_33250</name>
</gene>
<proteinExistence type="predicted"/>
<reference evidence="2" key="7">
    <citation type="journal article" date="2017" name="Sci. Rep.">
        <title>Genomic features, phylogenetic relationships, and comparative genomics of Elizabethkingia anophelis strain EM361-97 isolated in Taiwan.</title>
        <authorList>
            <person name="Lin J.N."/>
            <person name="Lai C.H."/>
            <person name="Yang C.H."/>
            <person name="Huang Y.H."/>
            <person name="Lin H.H."/>
        </authorList>
    </citation>
    <scope>NUCLEOTIDE SEQUENCE</scope>
</reference>
<reference evidence="2" key="5">
    <citation type="journal article" date="2017" name="Genome Announc.">
        <title>Complete Circularized Genome Sequences of Four Strains of Elizabethkingia anophelis, Including Two Novel Strains Isolated from Wild-Caught Anopheles sinensis.</title>
        <authorList>
            <person name="Pei D."/>
            <person name="Nicholson A.C."/>
            <person name="Jiang J."/>
            <person name="Chen H."/>
            <person name="Whitney A.M."/>
            <person name="Villarma A."/>
            <person name="Bell M."/>
            <person name="Humrighouse B."/>
            <person name="Rowe L.A."/>
            <person name="Sheth M."/>
            <person name="Batra D."/>
            <person name="Juieng P."/>
            <person name="Loparev V.N."/>
            <person name="McQuiston J.R."/>
            <person name="Lan Y."/>
            <person name="Ma Y."/>
            <person name="Xu J."/>
        </authorList>
    </citation>
    <scope>NUCLEOTIDE SEQUENCE</scope>
</reference>
<reference evidence="2" key="2">
    <citation type="journal article" date="2014" name="PLoS ONE">
        <title>Insights from the genome annotation of Elizabethkingia anophelis from the malaria vector Anopheles gambiae.</title>
        <authorList>
            <person name="Kukutla P."/>
            <person name="Lindberg B.G."/>
            <person name="Pei D."/>
            <person name="Rayl M."/>
            <person name="Yu W."/>
            <person name="Steritz M."/>
            <person name="Faye I."/>
            <person name="Xu J."/>
        </authorList>
    </citation>
    <scope>NUCLEOTIDE SEQUENCE</scope>
</reference>
<reference evidence="2" key="3">
    <citation type="journal article" date="2016" name="Genome Announc.">
        <title>Complete Genome Sequences of Four Strains from the 2015-2016 Elizabethkingia anophelis Outbreak.</title>
        <authorList>
            <person name="Nicholson A.C."/>
            <person name="Whitney A.M."/>
            <person name="Emery B.D."/>
            <person name="Bell M.E."/>
            <person name="Gartin J.T."/>
            <person name="Humrighouse B.W."/>
            <person name="Loparev V.N."/>
            <person name="Batra D."/>
            <person name="Sheth M."/>
            <person name="Rowe L.A."/>
            <person name="Juieng P."/>
            <person name="Knipe K."/>
            <person name="Gulvik C."/>
            <person name="McQuiston J.R."/>
        </authorList>
    </citation>
    <scope>NUCLEOTIDE SEQUENCE</scope>
</reference>
<reference evidence="2" key="4">
    <citation type="journal article" date="2016" name="Sci. Rep.">
        <title>Genomic epidemiology and global diversity of the emerging bacterial pathogen Elizabethkingia anophelis.</title>
        <authorList>
            <person name="Breurec S."/>
            <person name="Criscuolo A."/>
            <person name="Diancourt L."/>
            <person name="Rendueles O."/>
            <person name="Vandenbogaert M."/>
            <person name="Passet V."/>
            <person name="Caro V."/>
            <person name="Rocha E.P."/>
            <person name="Touchon M."/>
            <person name="Brisse S."/>
        </authorList>
    </citation>
    <scope>NUCLEOTIDE SEQUENCE</scope>
</reference>
<protein>
    <recommendedName>
        <fullName evidence="3">Lipoprotein</fullName>
    </recommendedName>
</protein>
<dbReference type="AlphaFoldDB" id="A0A455ZIJ8"/>
<dbReference type="PROSITE" id="PS51257">
    <property type="entry name" value="PROKAR_LIPOPROTEIN"/>
    <property type="match status" value="1"/>
</dbReference>